<evidence type="ECO:0000313" key="1">
    <source>
        <dbReference type="EMBL" id="MED6239534.1"/>
    </source>
</evidence>
<keyword evidence="2" id="KW-1185">Reference proteome</keyword>
<name>A0ABU7APB9_9TELE</name>
<sequence>MAHITINQYLQQINEAIENHEGSFCAELLSFKHPHVANPRLQLASPEEKCQQILEPPYDEMVAAHLRCTYAVANHDFVEAYKFQTLVSHKEENWALPVMFAATLDLRIFAGNVSACSYLVPPGSDVICFVQ</sequence>
<proteinExistence type="predicted"/>
<dbReference type="Proteomes" id="UP001345963">
    <property type="component" value="Unassembled WGS sequence"/>
</dbReference>
<comment type="caution">
    <text evidence="1">The sequence shown here is derived from an EMBL/GenBank/DDBJ whole genome shotgun (WGS) entry which is preliminary data.</text>
</comment>
<protein>
    <submittedName>
        <fullName evidence="1">PCI domain-containing protein 2</fullName>
    </submittedName>
</protein>
<dbReference type="EMBL" id="JAHUTI010021567">
    <property type="protein sequence ID" value="MED6239534.1"/>
    <property type="molecule type" value="Genomic_DNA"/>
</dbReference>
<evidence type="ECO:0000313" key="2">
    <source>
        <dbReference type="Proteomes" id="UP001345963"/>
    </source>
</evidence>
<accession>A0ABU7APB9</accession>
<organism evidence="1 2">
    <name type="scientific">Ataeniobius toweri</name>
    <dbReference type="NCBI Taxonomy" id="208326"/>
    <lineage>
        <taxon>Eukaryota</taxon>
        <taxon>Metazoa</taxon>
        <taxon>Chordata</taxon>
        <taxon>Craniata</taxon>
        <taxon>Vertebrata</taxon>
        <taxon>Euteleostomi</taxon>
        <taxon>Actinopterygii</taxon>
        <taxon>Neopterygii</taxon>
        <taxon>Teleostei</taxon>
        <taxon>Neoteleostei</taxon>
        <taxon>Acanthomorphata</taxon>
        <taxon>Ovalentaria</taxon>
        <taxon>Atherinomorphae</taxon>
        <taxon>Cyprinodontiformes</taxon>
        <taxon>Goodeidae</taxon>
        <taxon>Ataeniobius</taxon>
    </lineage>
</organism>
<reference evidence="1 2" key="1">
    <citation type="submission" date="2021-07" db="EMBL/GenBank/DDBJ databases">
        <authorList>
            <person name="Palmer J.M."/>
        </authorList>
    </citation>
    <scope>NUCLEOTIDE SEQUENCE [LARGE SCALE GENOMIC DNA]</scope>
    <source>
        <strain evidence="1 2">AT_MEX2019</strain>
        <tissue evidence="1">Muscle</tissue>
    </source>
</reference>
<gene>
    <name evidence="1" type="primary">PCID2</name>
    <name evidence="1" type="ORF">ATANTOWER_007696</name>
</gene>